<dbReference type="EMBL" id="LYPC01000027">
    <property type="protein sequence ID" value="OCT12533.1"/>
    <property type="molecule type" value="Genomic_DNA"/>
</dbReference>
<keyword evidence="2" id="KW-1185">Reference proteome</keyword>
<accession>A0A1C0ZWP1</accession>
<reference evidence="2" key="1">
    <citation type="submission" date="2016-05" db="EMBL/GenBank/DDBJ databases">
        <title>Paenibacillus oryzae. sp. nov., isolated from the rice root.</title>
        <authorList>
            <person name="Zhang J."/>
            <person name="Zhang X."/>
        </authorList>
    </citation>
    <scope>NUCLEOTIDE SEQUENCE [LARGE SCALE GENOMIC DNA]</scope>
    <source>
        <strain evidence="2">KCTC13222</strain>
    </source>
</reference>
<protein>
    <submittedName>
        <fullName evidence="1">Uncharacterized protein</fullName>
    </submittedName>
</protein>
<gene>
    <name evidence="1" type="ORF">A8709_32445</name>
</gene>
<proteinExistence type="predicted"/>
<comment type="caution">
    <text evidence="1">The sequence shown here is derived from an EMBL/GenBank/DDBJ whole genome shotgun (WGS) entry which is preliminary data.</text>
</comment>
<evidence type="ECO:0000313" key="2">
    <source>
        <dbReference type="Proteomes" id="UP000093309"/>
    </source>
</evidence>
<dbReference type="STRING" id="512399.A8709_32445"/>
<dbReference type="RefSeq" id="WP_065856912.1">
    <property type="nucleotide sequence ID" value="NZ_LYPC01000027.1"/>
</dbReference>
<name>A0A1C0ZWP1_9BACL</name>
<organism evidence="1 2">
    <name type="scientific">Paenibacillus pectinilyticus</name>
    <dbReference type="NCBI Taxonomy" id="512399"/>
    <lineage>
        <taxon>Bacteria</taxon>
        <taxon>Bacillati</taxon>
        <taxon>Bacillota</taxon>
        <taxon>Bacilli</taxon>
        <taxon>Bacillales</taxon>
        <taxon>Paenibacillaceae</taxon>
        <taxon>Paenibacillus</taxon>
    </lineage>
</organism>
<dbReference type="AlphaFoldDB" id="A0A1C0ZWP1"/>
<sequence length="63" mass="7206">MNLQSYLNQHEPQRLTGEELTEIRKATLEMLKSGNETAVLVAIGMKKLLNHIDQITLEGMRKK</sequence>
<evidence type="ECO:0000313" key="1">
    <source>
        <dbReference type="EMBL" id="OCT12533.1"/>
    </source>
</evidence>
<dbReference type="Proteomes" id="UP000093309">
    <property type="component" value="Unassembled WGS sequence"/>
</dbReference>